<dbReference type="Proteomes" id="UP000442535">
    <property type="component" value="Unassembled WGS sequence"/>
</dbReference>
<reference evidence="2 3" key="1">
    <citation type="submission" date="2019-08" db="EMBL/GenBank/DDBJ databases">
        <title>In-depth cultivation of the pig gut microbiome towards novel bacterial diversity and tailored functional studies.</title>
        <authorList>
            <person name="Wylensek D."/>
            <person name="Hitch T.C.A."/>
            <person name="Clavel T."/>
        </authorList>
    </citation>
    <scope>NUCLEOTIDE SEQUENCE [LARGE SCALE GENOMIC DNA]</scope>
    <source>
        <strain evidence="2 3">RF-GAM-744-WT-7</strain>
    </source>
</reference>
<dbReference type="InterPro" id="IPR010860">
    <property type="entry name" value="CAMP_factor"/>
</dbReference>
<keyword evidence="3" id="KW-1185">Reference proteome</keyword>
<evidence type="ECO:0000313" key="2">
    <source>
        <dbReference type="EMBL" id="MST50338.1"/>
    </source>
</evidence>
<evidence type="ECO:0008006" key="4">
    <source>
        <dbReference type="Google" id="ProtNLM"/>
    </source>
</evidence>
<comment type="caution">
    <text evidence="2">The sequence shown here is derived from an EMBL/GenBank/DDBJ whole genome shotgun (WGS) entry which is preliminary data.</text>
</comment>
<dbReference type="Pfam" id="PF07373">
    <property type="entry name" value="CAMP_factor"/>
    <property type="match status" value="1"/>
</dbReference>
<dbReference type="EMBL" id="VUMY01000017">
    <property type="protein sequence ID" value="MST50338.1"/>
    <property type="molecule type" value="Genomic_DNA"/>
</dbReference>
<evidence type="ECO:0000313" key="3">
    <source>
        <dbReference type="Proteomes" id="UP000442535"/>
    </source>
</evidence>
<organism evidence="2 3">
    <name type="scientific">Mobiluncus porci</name>
    <dbReference type="NCBI Taxonomy" id="2652278"/>
    <lineage>
        <taxon>Bacteria</taxon>
        <taxon>Bacillati</taxon>
        <taxon>Actinomycetota</taxon>
        <taxon>Actinomycetes</taxon>
        <taxon>Actinomycetales</taxon>
        <taxon>Actinomycetaceae</taxon>
        <taxon>Mobiluncus</taxon>
    </lineage>
</organism>
<evidence type="ECO:0000256" key="1">
    <source>
        <dbReference type="SAM" id="SignalP"/>
    </source>
</evidence>
<feature type="signal peptide" evidence="1">
    <location>
        <begin position="1"/>
        <end position="27"/>
    </location>
</feature>
<accession>A0A7K0K4I4</accession>
<sequence>MNKKFVGFALAATLAIPGAIAPTAAFAASEPTTGEVTIVQDGTITPTEAKAYIADINSTIETLKQAKANEPQADWSAEFNRLFATASELTQSLAVIANHGASLANADLTLARAHLIVEIGVTIDKSVNNLQYKIEKTHVELGFAVTRAILRVSNIGATTAQLNDSITDLQNTYNRVSTYRDLLSTDRATIYVKSHLNKAIWNTRFERDKNILGKKDFWTYNALNKEITKAVGVWFRAKSTVADCDAAIAALNAAYAKAYAAPNAK</sequence>
<proteinExistence type="predicted"/>
<dbReference type="AlphaFoldDB" id="A0A7K0K4I4"/>
<dbReference type="RefSeq" id="WP_154545898.1">
    <property type="nucleotide sequence ID" value="NZ_JAQYQY010000026.1"/>
</dbReference>
<gene>
    <name evidence="2" type="ORF">FYJ63_08880</name>
</gene>
<name>A0A7K0K4I4_9ACTO</name>
<feature type="chain" id="PRO_5029615801" description="cAMP factor" evidence="1">
    <location>
        <begin position="28"/>
        <end position="265"/>
    </location>
</feature>
<keyword evidence="1" id="KW-0732">Signal</keyword>
<protein>
    <recommendedName>
        <fullName evidence="4">cAMP factor</fullName>
    </recommendedName>
</protein>